<dbReference type="OrthoDB" id="8279740at2"/>
<dbReference type="EMBL" id="FRDL01000003">
    <property type="protein sequence ID" value="SHN60134.1"/>
    <property type="molecule type" value="Genomic_DNA"/>
</dbReference>
<dbReference type="RefSeq" id="WP_083581189.1">
    <property type="nucleotide sequence ID" value="NZ_FOHL01000001.1"/>
</dbReference>
<reference evidence="2 3" key="1">
    <citation type="submission" date="2016-12" db="EMBL/GenBank/DDBJ databases">
        <authorList>
            <person name="Song W.-J."/>
            <person name="Kurnit D.M."/>
        </authorList>
    </citation>
    <scope>NUCLEOTIDE SEQUENCE [LARGE SCALE GENOMIC DNA]</scope>
    <source>
        <strain evidence="2 3">CGMCC 1.10808</strain>
    </source>
</reference>
<dbReference type="PROSITE" id="PS51379">
    <property type="entry name" value="4FE4S_FER_2"/>
    <property type="match status" value="1"/>
</dbReference>
<proteinExistence type="predicted"/>
<protein>
    <recommendedName>
        <fullName evidence="1">4Fe-4S ferredoxin-type domain-containing protein</fullName>
    </recommendedName>
</protein>
<organism evidence="2 3">
    <name type="scientific">Oceanicella actignis</name>
    <dbReference type="NCBI Taxonomy" id="1189325"/>
    <lineage>
        <taxon>Bacteria</taxon>
        <taxon>Pseudomonadati</taxon>
        <taxon>Pseudomonadota</taxon>
        <taxon>Alphaproteobacteria</taxon>
        <taxon>Rhodobacterales</taxon>
        <taxon>Paracoccaceae</taxon>
        <taxon>Oceanicella</taxon>
    </lineage>
</organism>
<gene>
    <name evidence="2" type="ORF">SAMN05216200_10330</name>
</gene>
<accession>A0A1M7SNY9</accession>
<dbReference type="Proteomes" id="UP000184066">
    <property type="component" value="Unassembled WGS sequence"/>
</dbReference>
<name>A0A1M7SNY9_9RHOB</name>
<dbReference type="InterPro" id="IPR017896">
    <property type="entry name" value="4Fe4S_Fe-S-bd"/>
</dbReference>
<evidence type="ECO:0000259" key="1">
    <source>
        <dbReference type="PROSITE" id="PS51379"/>
    </source>
</evidence>
<evidence type="ECO:0000313" key="3">
    <source>
        <dbReference type="Proteomes" id="UP000184066"/>
    </source>
</evidence>
<keyword evidence="3" id="KW-1185">Reference proteome</keyword>
<dbReference type="AlphaFoldDB" id="A0A1M7SNY9"/>
<dbReference type="STRING" id="1189325.SAMN04488119_10129"/>
<sequence>MNAAGLLAALGRAAGAHGLAVAAADLPAADPPAADPPADQPWRGARAVALLRADGPRMWEAFRAAPEWADGAPDPLDRWSARIVAELAARFGARAAGPSDGPPHPPFLRWALLAEPAWPSALGMLVHAQEGLWASWRGALLFDAPLGAPPARRGARPCDDCARPCLRACPVGAFGAGGYDAEACARHVAGPEGGACRAGGCLARRACPVGRARAPGAEQAAFHMAAFLRARAPMR</sequence>
<feature type="domain" description="4Fe-4S ferredoxin-type" evidence="1">
    <location>
        <begin position="148"/>
        <end position="179"/>
    </location>
</feature>
<evidence type="ECO:0000313" key="2">
    <source>
        <dbReference type="EMBL" id="SHN60134.1"/>
    </source>
</evidence>